<sequence>MEWEAPGLGTTAPPALFIHGPKLASGDDMKKAIATIMIAGAASMMCACGNDDGDQNQGNGHTTGQETMRMPAGTSTGEMSAVDQGKLTAFVVAFRTRYPDLSQDRDDADIKEIVLDTCDDIAEGASEQQVSDEIRDQAEHNGVIPTQAQVDEIYDMVTPACP</sequence>
<evidence type="ECO:0000313" key="2">
    <source>
        <dbReference type="EMBL" id="TYQ03310.1"/>
    </source>
</evidence>
<evidence type="ECO:0008006" key="3">
    <source>
        <dbReference type="Google" id="ProtNLM"/>
    </source>
</evidence>
<dbReference type="EMBL" id="VNIQ01000005">
    <property type="protein sequence ID" value="TYQ03310.1"/>
    <property type="molecule type" value="Genomic_DNA"/>
</dbReference>
<name>A0A652YN77_NOCGL</name>
<evidence type="ECO:0000256" key="1">
    <source>
        <dbReference type="SAM" id="MobiDB-lite"/>
    </source>
</evidence>
<organism evidence="2">
    <name type="scientific">Nocardia globerula</name>
    <dbReference type="NCBI Taxonomy" id="1818"/>
    <lineage>
        <taxon>Bacteria</taxon>
        <taxon>Bacillati</taxon>
        <taxon>Actinomycetota</taxon>
        <taxon>Actinomycetes</taxon>
        <taxon>Mycobacteriales</taxon>
        <taxon>Nocardiaceae</taxon>
        <taxon>Nocardia</taxon>
    </lineage>
</organism>
<protein>
    <recommendedName>
        <fullName evidence="3">DUF732 domain-containing protein</fullName>
    </recommendedName>
</protein>
<dbReference type="AlphaFoldDB" id="A0A652YN77"/>
<feature type="region of interest" description="Disordered" evidence="1">
    <location>
        <begin position="57"/>
        <end position="80"/>
    </location>
</feature>
<gene>
    <name evidence="2" type="ORF">FNL38_105460</name>
</gene>
<comment type="caution">
    <text evidence="2">The sequence shown here is derived from an EMBL/GenBank/DDBJ whole genome shotgun (WGS) entry which is preliminary data.</text>
</comment>
<accession>A0A652YN77</accession>
<proteinExistence type="predicted"/>
<reference evidence="2" key="1">
    <citation type="submission" date="2019-07" db="EMBL/GenBank/DDBJ databases">
        <title>Genomic Encyclopedia of Type Strains, Phase IV (KMG-IV): sequencing the most valuable type-strain genomes for metagenomic binning, comparative biology and taxonomic classification.</title>
        <authorList>
            <person name="Goeker M."/>
        </authorList>
    </citation>
    <scope>NUCLEOTIDE SEQUENCE</scope>
    <source>
        <strain evidence="2">DSM 44596</strain>
    </source>
</reference>